<comment type="caution">
    <text evidence="1">The sequence shown here is derived from an EMBL/GenBank/DDBJ whole genome shotgun (WGS) entry which is preliminary data.</text>
</comment>
<sequence length="163" mass="17609">MLRSCAGHAIKSFKLRGSSYSLVFVNPSLLRESERSSASRENGLKRGQAVHIHPQTFVLVQIRLISRAQTPNRTIAGRAQATARVEARVQGQLDAGAGAAGGGDCGQDDQVQKTYILASALRPHTHRHRHRTTPTLRAVGADYGLRPIRRVAAQHCGEDVASA</sequence>
<accession>A0A8H6XHW1</accession>
<keyword evidence="2" id="KW-1185">Reference proteome</keyword>
<evidence type="ECO:0000313" key="1">
    <source>
        <dbReference type="EMBL" id="KAF7340821.1"/>
    </source>
</evidence>
<dbReference type="Proteomes" id="UP000623467">
    <property type="component" value="Unassembled WGS sequence"/>
</dbReference>
<dbReference type="AlphaFoldDB" id="A0A8H6XHW1"/>
<evidence type="ECO:0000313" key="2">
    <source>
        <dbReference type="Proteomes" id="UP000623467"/>
    </source>
</evidence>
<gene>
    <name evidence="1" type="ORF">MSAN_02111400</name>
</gene>
<reference evidence="1" key="1">
    <citation type="submission" date="2020-05" db="EMBL/GenBank/DDBJ databases">
        <title>Mycena genomes resolve the evolution of fungal bioluminescence.</title>
        <authorList>
            <person name="Tsai I.J."/>
        </authorList>
    </citation>
    <scope>NUCLEOTIDE SEQUENCE</scope>
    <source>
        <strain evidence="1">160909Yilan</strain>
    </source>
</reference>
<name>A0A8H6XHW1_9AGAR</name>
<dbReference type="EMBL" id="JACAZH010000029">
    <property type="protein sequence ID" value="KAF7340821.1"/>
    <property type="molecule type" value="Genomic_DNA"/>
</dbReference>
<organism evidence="1 2">
    <name type="scientific">Mycena sanguinolenta</name>
    <dbReference type="NCBI Taxonomy" id="230812"/>
    <lineage>
        <taxon>Eukaryota</taxon>
        <taxon>Fungi</taxon>
        <taxon>Dikarya</taxon>
        <taxon>Basidiomycota</taxon>
        <taxon>Agaricomycotina</taxon>
        <taxon>Agaricomycetes</taxon>
        <taxon>Agaricomycetidae</taxon>
        <taxon>Agaricales</taxon>
        <taxon>Marasmiineae</taxon>
        <taxon>Mycenaceae</taxon>
        <taxon>Mycena</taxon>
    </lineage>
</organism>
<proteinExistence type="predicted"/>
<protein>
    <submittedName>
        <fullName evidence="1">Uncharacterized protein</fullName>
    </submittedName>
</protein>